<feature type="transmembrane region" description="Helical" evidence="2">
    <location>
        <begin position="113"/>
        <end position="133"/>
    </location>
</feature>
<dbReference type="PANTHER" id="PTHR42736">
    <property type="entry name" value="PROTEIN-GLUTAMINE GAMMA-GLUTAMYLTRANSFERASE"/>
    <property type="match status" value="1"/>
</dbReference>
<evidence type="ECO:0000259" key="3">
    <source>
        <dbReference type="SMART" id="SM00460"/>
    </source>
</evidence>
<dbReference type="PANTHER" id="PTHR42736:SF1">
    <property type="entry name" value="PROTEIN-GLUTAMINE GAMMA-GLUTAMYLTRANSFERASE"/>
    <property type="match status" value="1"/>
</dbReference>
<feature type="transmembrane region" description="Helical" evidence="2">
    <location>
        <begin position="199"/>
        <end position="218"/>
    </location>
</feature>
<keyword evidence="2" id="KW-0812">Transmembrane</keyword>
<feature type="transmembrane region" description="Helical" evidence="2">
    <location>
        <begin position="638"/>
        <end position="659"/>
    </location>
</feature>
<feature type="transmembrane region" description="Helical" evidence="2">
    <location>
        <begin position="262"/>
        <end position="283"/>
    </location>
</feature>
<sequence length="795" mass="86031">MTAIRPQSPPAGPASAGGDVTHTVSVTRSALLSPDPPPKKTKRARQHIPQAQPRLKMGFPAYSQLVLAGAAIAVSSLLYLRYYSGLSFLISVLAATAAGMLIGTVAAVRRWPLLVTLGASVPGFLLVAIFAVFRGTLSRGIPTWTTLKSLGSSLISGWVKMLSVNLPADPSGELELTPALVCFAAAVVSAGLILRTKYLLAPILPPVLVFLFALPITAPRSAGGLVPVGVLLVLVLLLTLIRAGASDPMARTINARAAWGRFLFGVPVIIVAVAAGLAGMRFVPLADGDRRFDLREVVEPPLNVEDVINPLARVKTQLRKPDADVFTVRLTGDTEGVDRIRTVALDKFDGAMWTTQDQFLLAGSTLPEDESLVAPRRVTLDVRITGLPGQHLPEVGAPVSITGAPRVGFSRNSGTLATDQATTGWNYRLVAEVGRREGVQKSVPHVSDSGRYTELPRDDPRIPDVILAKGNELAAGVAEPYAKLMAIQKYMQSFPYNLDTRPGHSYDALSRLFGPNITEQVGYAEQFASAFAVLARTQGFPTRVAVGYLLDEDRRNGDTYQVKSGDAHAWPEVNLAGYGWVAFEPTDPQRRPATAPKPRDAETPADENRPEENASASQPAEDPNLPRLGEGGLTVLDWALYVLIGLGVLVVLTPVAVATEKFRRRRQRRSGSRAARVIGAWQQAADRLIEHGVAVTASSTVQEVSDQARDRIGEEGTGSLAVLAPLVTRAMFEPAEPDDEVVRQAWDLETQLRRELRKAHSPLSTVRAWLDPRPLYARWRDERRRRRALDKLTRG</sequence>
<dbReference type="InterPro" id="IPR038765">
    <property type="entry name" value="Papain-like_cys_pep_sf"/>
</dbReference>
<feature type="domain" description="Transglutaminase-like" evidence="3">
    <location>
        <begin position="518"/>
        <end position="587"/>
    </location>
</feature>
<feature type="transmembrane region" description="Helical" evidence="2">
    <location>
        <begin position="61"/>
        <end position="80"/>
    </location>
</feature>
<evidence type="ECO:0000313" key="5">
    <source>
        <dbReference type="Proteomes" id="UP000763557"/>
    </source>
</evidence>
<comment type="caution">
    <text evidence="4">The sequence shown here is derived from an EMBL/GenBank/DDBJ whole genome shotgun (WGS) entry which is preliminary data.</text>
</comment>
<name>A0ABX2EYI3_9PSEU</name>
<evidence type="ECO:0000313" key="4">
    <source>
        <dbReference type="EMBL" id="NRN64105.1"/>
    </source>
</evidence>
<dbReference type="SUPFAM" id="SSF54001">
    <property type="entry name" value="Cysteine proteinases"/>
    <property type="match status" value="1"/>
</dbReference>
<feature type="transmembrane region" description="Helical" evidence="2">
    <location>
        <begin position="87"/>
        <end position="107"/>
    </location>
</feature>
<dbReference type="Pfam" id="PF11992">
    <property type="entry name" value="TgpA_N"/>
    <property type="match status" value="1"/>
</dbReference>
<gene>
    <name evidence="4" type="ORF">GC106_13110</name>
</gene>
<feature type="compositionally biased region" description="Basic and acidic residues" evidence="1">
    <location>
        <begin position="597"/>
        <end position="612"/>
    </location>
</feature>
<feature type="transmembrane region" description="Helical" evidence="2">
    <location>
        <begin position="224"/>
        <end position="241"/>
    </location>
</feature>
<reference evidence="4 5" key="1">
    <citation type="submission" date="2020-01" db="EMBL/GenBank/DDBJ databases">
        <title>Kibdelosporangium persica a novel Actinomycetes from a hot desert in Iran.</title>
        <authorList>
            <person name="Safaei N."/>
            <person name="Zaburannyi N."/>
            <person name="Mueller R."/>
            <person name="Wink J."/>
        </authorList>
    </citation>
    <scope>NUCLEOTIDE SEQUENCE [LARGE SCALE GENOMIC DNA]</scope>
    <source>
        <strain evidence="4 5">4NS15</strain>
    </source>
</reference>
<protein>
    <submittedName>
        <fullName evidence="4">Transglutaminase domain-containing protein</fullName>
    </submittedName>
</protein>
<feature type="transmembrane region" description="Helical" evidence="2">
    <location>
        <begin position="145"/>
        <end position="164"/>
    </location>
</feature>
<feature type="transmembrane region" description="Helical" evidence="2">
    <location>
        <begin position="176"/>
        <end position="194"/>
    </location>
</feature>
<dbReference type="Proteomes" id="UP000763557">
    <property type="component" value="Unassembled WGS sequence"/>
</dbReference>
<proteinExistence type="predicted"/>
<evidence type="ECO:0000256" key="1">
    <source>
        <dbReference type="SAM" id="MobiDB-lite"/>
    </source>
</evidence>
<feature type="region of interest" description="Disordered" evidence="1">
    <location>
        <begin position="28"/>
        <end position="49"/>
    </location>
</feature>
<dbReference type="InterPro" id="IPR021878">
    <property type="entry name" value="TgpA_N"/>
</dbReference>
<feature type="region of interest" description="Disordered" evidence="1">
    <location>
        <begin position="585"/>
        <end position="626"/>
    </location>
</feature>
<dbReference type="InterPro" id="IPR052901">
    <property type="entry name" value="Bact_TGase-like"/>
</dbReference>
<keyword evidence="2" id="KW-0472">Membrane</keyword>
<dbReference type="Gene3D" id="3.10.620.30">
    <property type="match status" value="1"/>
</dbReference>
<feature type="region of interest" description="Disordered" evidence="1">
    <location>
        <begin position="1"/>
        <end position="20"/>
    </location>
</feature>
<keyword evidence="5" id="KW-1185">Reference proteome</keyword>
<dbReference type="EMBL" id="JAAATY010000003">
    <property type="protein sequence ID" value="NRN64105.1"/>
    <property type="molecule type" value="Genomic_DNA"/>
</dbReference>
<accession>A0ABX2EYI3</accession>
<organism evidence="4 5">
    <name type="scientific">Kibdelosporangium persicum</name>
    <dbReference type="NCBI Taxonomy" id="2698649"/>
    <lineage>
        <taxon>Bacteria</taxon>
        <taxon>Bacillati</taxon>
        <taxon>Actinomycetota</taxon>
        <taxon>Actinomycetes</taxon>
        <taxon>Pseudonocardiales</taxon>
        <taxon>Pseudonocardiaceae</taxon>
        <taxon>Kibdelosporangium</taxon>
    </lineage>
</organism>
<dbReference type="Pfam" id="PF01841">
    <property type="entry name" value="Transglut_core"/>
    <property type="match status" value="1"/>
</dbReference>
<dbReference type="RefSeq" id="WP_173125637.1">
    <property type="nucleotide sequence ID" value="NZ_CBCSGW010000125.1"/>
</dbReference>
<evidence type="ECO:0000256" key="2">
    <source>
        <dbReference type="SAM" id="Phobius"/>
    </source>
</evidence>
<keyword evidence="2" id="KW-1133">Transmembrane helix</keyword>
<dbReference type="InterPro" id="IPR002931">
    <property type="entry name" value="Transglutaminase-like"/>
</dbReference>
<dbReference type="SMART" id="SM00460">
    <property type="entry name" value="TGc"/>
    <property type="match status" value="1"/>
</dbReference>